<name>A0ABP8ECB8_9FLAO</name>
<dbReference type="SUPFAM" id="SSF82185">
    <property type="entry name" value="Histone H3 K4-specific methyltransferase SET7/9 N-terminal domain"/>
    <property type="match status" value="2"/>
</dbReference>
<dbReference type="EMBL" id="BAABAV010000001">
    <property type="protein sequence ID" value="GAA4269756.1"/>
    <property type="molecule type" value="Genomic_DNA"/>
</dbReference>
<gene>
    <name evidence="1" type="ORF">GCM10022257_18570</name>
</gene>
<dbReference type="Gene3D" id="3.90.930.1">
    <property type="match status" value="1"/>
</dbReference>
<organism evidence="1 2">
    <name type="scientific">Hyunsoonleella aestuarii</name>
    <dbReference type="NCBI Taxonomy" id="912802"/>
    <lineage>
        <taxon>Bacteria</taxon>
        <taxon>Pseudomonadati</taxon>
        <taxon>Bacteroidota</taxon>
        <taxon>Flavobacteriia</taxon>
        <taxon>Flavobacteriales</taxon>
        <taxon>Flavobacteriaceae</taxon>
    </lineage>
</organism>
<dbReference type="Proteomes" id="UP001500027">
    <property type="component" value="Unassembled WGS sequence"/>
</dbReference>
<keyword evidence="2" id="KW-1185">Reference proteome</keyword>
<proteinExistence type="predicted"/>
<dbReference type="Pfam" id="PF07661">
    <property type="entry name" value="MORN_2"/>
    <property type="match status" value="3"/>
</dbReference>
<comment type="caution">
    <text evidence="1">The sequence shown here is derived from an EMBL/GenBank/DDBJ whole genome shotgun (WGS) entry which is preliminary data.</text>
</comment>
<evidence type="ECO:0000313" key="2">
    <source>
        <dbReference type="Proteomes" id="UP001500027"/>
    </source>
</evidence>
<evidence type="ECO:0008006" key="3">
    <source>
        <dbReference type="Google" id="ProtNLM"/>
    </source>
</evidence>
<dbReference type="RefSeq" id="WP_139000354.1">
    <property type="nucleotide sequence ID" value="NZ_BAABAV010000001.1"/>
</dbReference>
<dbReference type="InterPro" id="IPR011652">
    <property type="entry name" value="MORN_2"/>
</dbReference>
<reference evidence="2" key="1">
    <citation type="journal article" date="2019" name="Int. J. Syst. Evol. Microbiol.">
        <title>The Global Catalogue of Microorganisms (GCM) 10K type strain sequencing project: providing services to taxonomists for standard genome sequencing and annotation.</title>
        <authorList>
            <consortium name="The Broad Institute Genomics Platform"/>
            <consortium name="The Broad Institute Genome Sequencing Center for Infectious Disease"/>
            <person name="Wu L."/>
            <person name="Ma J."/>
        </authorList>
    </citation>
    <scope>NUCLEOTIDE SEQUENCE [LARGE SCALE GENOMIC DNA]</scope>
    <source>
        <strain evidence="2">JCM 17452</strain>
    </source>
</reference>
<evidence type="ECO:0000313" key="1">
    <source>
        <dbReference type="EMBL" id="GAA4269756.1"/>
    </source>
</evidence>
<sequence length="244" mass="28492">MKFIHLVVYAFLGTFIHAQDINQFDTNGKRHGIWKKNFEGTNLPRYEGEFDHGKEIGLFKFYKIEGSKSVLAATKQFNNNNSVTVKFFDSDGRLISEGSMRGKLYLGTWNYYQGKDKKLLIQEHYDDNGNLHGERLVYYKSGKIAEKQNYSHGKLDGLSIWYTENESILKEFNYSNDELHGISKYYNPKGELITEGNYKNGKKDGVWKFYENGKLADKKDLTYVPKYIKKEDKYIKNPQKKPLN</sequence>
<accession>A0ABP8ECB8</accession>
<protein>
    <recommendedName>
        <fullName evidence="3">Toxin-antitoxin system YwqK family antitoxin</fullName>
    </recommendedName>
</protein>